<organism evidence="1">
    <name type="scientific">Satyrvirus sp</name>
    <dbReference type="NCBI Taxonomy" id="2487771"/>
    <lineage>
        <taxon>Viruses</taxon>
        <taxon>Varidnaviria</taxon>
        <taxon>Bamfordvirae</taxon>
        <taxon>Nucleocytoviricota</taxon>
        <taxon>Megaviricetes</taxon>
        <taxon>Imitervirales</taxon>
        <taxon>Mimiviridae</taxon>
        <taxon>Megamimivirinae</taxon>
    </lineage>
</organism>
<accession>A0A3G5AHP6</accession>
<reference evidence="1" key="1">
    <citation type="submission" date="2018-10" db="EMBL/GenBank/DDBJ databases">
        <title>Hidden diversity of soil giant viruses.</title>
        <authorList>
            <person name="Schulz F."/>
            <person name="Alteio L."/>
            <person name="Goudeau D."/>
            <person name="Ryan E.M."/>
            <person name="Malmstrom R.R."/>
            <person name="Blanchard J."/>
            <person name="Woyke T."/>
        </authorList>
    </citation>
    <scope>NUCLEOTIDE SEQUENCE</scope>
    <source>
        <strain evidence="1">SAV1</strain>
    </source>
</reference>
<protein>
    <submittedName>
        <fullName evidence="1">Uncharacterized protein</fullName>
    </submittedName>
</protein>
<evidence type="ECO:0000313" key="1">
    <source>
        <dbReference type="EMBL" id="AYV85821.1"/>
    </source>
</evidence>
<sequence>MVESHTIANYGAVLGTNLGSWNHLEHLIAVPAHPVPHANRANHVSHVSHVSHANHAGAILAVIDHDTDRMFIPGILNLEDITKKIDLLIII</sequence>
<gene>
    <name evidence="1" type="ORF">Satyrvirus46_5</name>
</gene>
<name>A0A3G5AHP6_9VIRU</name>
<proteinExistence type="predicted"/>
<dbReference type="EMBL" id="MK072482">
    <property type="protein sequence ID" value="AYV85821.1"/>
    <property type="molecule type" value="Genomic_DNA"/>
</dbReference>